<protein>
    <submittedName>
        <fullName evidence="1">Uncharacterized protein</fullName>
    </submittedName>
</protein>
<keyword evidence="2" id="KW-1185">Reference proteome</keyword>
<dbReference type="EMBL" id="CP019082">
    <property type="protein sequence ID" value="APW63524.1"/>
    <property type="molecule type" value="Genomic_DNA"/>
</dbReference>
<gene>
    <name evidence="1" type="ORF">BSF38_05096</name>
</gene>
<evidence type="ECO:0000313" key="2">
    <source>
        <dbReference type="Proteomes" id="UP000186309"/>
    </source>
</evidence>
<reference evidence="2" key="1">
    <citation type="submission" date="2016-12" db="EMBL/GenBank/DDBJ databases">
        <title>Comparative genomics of four Isosphaeraceae planctomycetes: a common pool of plasmids and glycoside hydrolase genes.</title>
        <authorList>
            <person name="Ivanova A."/>
        </authorList>
    </citation>
    <scope>NUCLEOTIDE SEQUENCE [LARGE SCALE GENOMIC DNA]</scope>
    <source>
        <strain evidence="2">PX4</strain>
    </source>
</reference>
<organism evidence="1 2">
    <name type="scientific">Paludisphaera borealis</name>
    <dbReference type="NCBI Taxonomy" id="1387353"/>
    <lineage>
        <taxon>Bacteria</taxon>
        <taxon>Pseudomonadati</taxon>
        <taxon>Planctomycetota</taxon>
        <taxon>Planctomycetia</taxon>
        <taxon>Isosphaerales</taxon>
        <taxon>Isosphaeraceae</taxon>
        <taxon>Paludisphaera</taxon>
    </lineage>
</organism>
<sequence length="130" mass="14386">MIVHAVITHDLMDWFSQDYPSFFVNINVDREHAMLYLMAPTSKVIACLAITSDHIAASDTRAVTSGQEMSAFAACTNPRLRRWMEKHADELGNLGYTSPPYTGQLPLSDPSSIDTITQFLENVLAESHGA</sequence>
<dbReference type="AlphaFoldDB" id="A0A1U7CX50"/>
<dbReference type="Proteomes" id="UP000186309">
    <property type="component" value="Chromosome"/>
</dbReference>
<dbReference type="STRING" id="1387353.BSF38_05096"/>
<dbReference type="RefSeq" id="WP_076349858.1">
    <property type="nucleotide sequence ID" value="NZ_CP019082.1"/>
</dbReference>
<proteinExistence type="predicted"/>
<accession>A0A1U7CX50</accession>
<dbReference type="KEGG" id="pbor:BSF38_05096"/>
<evidence type="ECO:0000313" key="1">
    <source>
        <dbReference type="EMBL" id="APW63524.1"/>
    </source>
</evidence>
<name>A0A1U7CX50_9BACT</name>